<keyword evidence="2" id="KW-1185">Reference proteome</keyword>
<evidence type="ECO:0000313" key="2">
    <source>
        <dbReference type="Proteomes" id="UP000464178"/>
    </source>
</evidence>
<reference evidence="1 2" key="1">
    <citation type="submission" date="2019-05" db="EMBL/GenBank/DDBJ databases">
        <authorList>
            <consortium name="Science for Life Laboratories"/>
        </authorList>
    </citation>
    <scope>NUCLEOTIDE SEQUENCE [LARGE SCALE GENOMIC DNA]</scope>
    <source>
        <strain evidence="1">Soil9</strain>
    </source>
</reference>
<evidence type="ECO:0000313" key="1">
    <source>
        <dbReference type="EMBL" id="VTR95115.1"/>
    </source>
</evidence>
<accession>A0A6P2D3X7</accession>
<organism evidence="1 2">
    <name type="scientific">Gemmata massiliana</name>
    <dbReference type="NCBI Taxonomy" id="1210884"/>
    <lineage>
        <taxon>Bacteria</taxon>
        <taxon>Pseudomonadati</taxon>
        <taxon>Planctomycetota</taxon>
        <taxon>Planctomycetia</taxon>
        <taxon>Gemmatales</taxon>
        <taxon>Gemmataceae</taxon>
        <taxon>Gemmata</taxon>
    </lineage>
</organism>
<dbReference type="Proteomes" id="UP000464178">
    <property type="component" value="Chromosome"/>
</dbReference>
<protein>
    <submittedName>
        <fullName evidence="1">Uncharacterized protein</fullName>
    </submittedName>
</protein>
<dbReference type="EMBL" id="LR593886">
    <property type="protein sequence ID" value="VTR95115.1"/>
    <property type="molecule type" value="Genomic_DNA"/>
</dbReference>
<dbReference type="AlphaFoldDB" id="A0A6P2D3X7"/>
<sequence>MPYAASSRSHSVTRTFRVSLGNSTLTGKQAIDQVRQFRNQLCSLYKKPGLVSLVTVEDVETRNQGVVAFYDADDPCAVEWAKRAEAVSAELWQALTERRKCAGRG</sequence>
<name>A0A6P2D3X7_9BACT</name>
<proteinExistence type="predicted"/>
<dbReference type="KEGG" id="gms:SOIL9_25990"/>
<gene>
    <name evidence="1" type="ORF">SOIL9_25990</name>
</gene>